<dbReference type="Proteomes" id="UP001223144">
    <property type="component" value="Unassembled WGS sequence"/>
</dbReference>
<evidence type="ECO:0000256" key="1">
    <source>
        <dbReference type="SAM" id="MobiDB-lite"/>
    </source>
</evidence>
<organism evidence="2 3">
    <name type="scientific">Streptomyces chengmaiensis</name>
    <dbReference type="NCBI Taxonomy" id="3040919"/>
    <lineage>
        <taxon>Bacteria</taxon>
        <taxon>Bacillati</taxon>
        <taxon>Actinomycetota</taxon>
        <taxon>Actinomycetes</taxon>
        <taxon>Kitasatosporales</taxon>
        <taxon>Streptomycetaceae</taxon>
        <taxon>Streptomyces</taxon>
    </lineage>
</organism>
<gene>
    <name evidence="2" type="ORF">QCN29_30315</name>
</gene>
<proteinExistence type="predicted"/>
<accession>A0ABT6HW99</accession>
<name>A0ABT6HW99_9ACTN</name>
<feature type="compositionally biased region" description="Low complexity" evidence="1">
    <location>
        <begin position="103"/>
        <end position="117"/>
    </location>
</feature>
<reference evidence="2 3" key="1">
    <citation type="submission" date="2023-04" db="EMBL/GenBank/DDBJ databases">
        <title>Streptomyces chengmaiensis sp. nov. isolated from the stem of mangrove plant in Hainan.</title>
        <authorList>
            <person name="Huang X."/>
            <person name="Zhou S."/>
            <person name="Chu X."/>
            <person name="Xie Y."/>
            <person name="Lin Y."/>
        </authorList>
    </citation>
    <scope>NUCLEOTIDE SEQUENCE [LARGE SCALE GENOMIC DNA]</scope>
    <source>
        <strain evidence="2 3">HNM0663</strain>
    </source>
</reference>
<dbReference type="SUPFAM" id="SSF56784">
    <property type="entry name" value="HAD-like"/>
    <property type="match status" value="1"/>
</dbReference>
<keyword evidence="3" id="KW-1185">Reference proteome</keyword>
<dbReference type="Gene3D" id="1.10.150.240">
    <property type="entry name" value="Putative phosphatase, domain 2"/>
    <property type="match status" value="1"/>
</dbReference>
<dbReference type="EMBL" id="JARWBG010000053">
    <property type="protein sequence ID" value="MDH2392996.1"/>
    <property type="molecule type" value="Genomic_DNA"/>
</dbReference>
<dbReference type="InterPro" id="IPR023198">
    <property type="entry name" value="PGP-like_dom2"/>
</dbReference>
<protein>
    <submittedName>
        <fullName evidence="2">HAD hydrolase-like protein</fullName>
    </submittedName>
</protein>
<feature type="region of interest" description="Disordered" evidence="1">
    <location>
        <begin position="98"/>
        <end position="129"/>
    </location>
</feature>
<dbReference type="RefSeq" id="WP_279932185.1">
    <property type="nucleotide sequence ID" value="NZ_JARWBG010000053.1"/>
</dbReference>
<evidence type="ECO:0000313" key="2">
    <source>
        <dbReference type="EMBL" id="MDH2392996.1"/>
    </source>
</evidence>
<comment type="caution">
    <text evidence="2">The sequence shown here is derived from an EMBL/GenBank/DDBJ whole genome shotgun (WGS) entry which is preliminary data.</text>
</comment>
<dbReference type="Gene3D" id="3.40.50.1000">
    <property type="entry name" value="HAD superfamily/HAD-like"/>
    <property type="match status" value="1"/>
</dbReference>
<dbReference type="InterPro" id="IPR023214">
    <property type="entry name" value="HAD_sf"/>
</dbReference>
<dbReference type="InterPro" id="IPR036412">
    <property type="entry name" value="HAD-like_sf"/>
</dbReference>
<evidence type="ECO:0000313" key="3">
    <source>
        <dbReference type="Proteomes" id="UP001223144"/>
    </source>
</evidence>
<sequence length="129" mass="14046">MHQRLALFDLDGTLVDRQSAVSEAVAGLCGIHSFSAEVEQWMLTELADRANAADFARLREVFELDESVAQLWEAYVDRMAAAVICRPAFLEAWANSVPRSGLSASPRTAPPTSSAPRSPRPASPSWSTE</sequence>